<dbReference type="Pfam" id="PF08241">
    <property type="entry name" value="Methyltransf_11"/>
    <property type="match status" value="1"/>
</dbReference>
<keyword evidence="3" id="KW-1185">Reference proteome</keyword>
<dbReference type="Gene3D" id="3.40.50.150">
    <property type="entry name" value="Vaccinia Virus protein VP39"/>
    <property type="match status" value="1"/>
</dbReference>
<name>A0AAQ4E9S2_AMBAM</name>
<dbReference type="Proteomes" id="UP001321473">
    <property type="component" value="Unassembled WGS sequence"/>
</dbReference>
<dbReference type="AlphaFoldDB" id="A0AAQ4E9S2"/>
<comment type="caution">
    <text evidence="2">The sequence shown here is derived from an EMBL/GenBank/DDBJ whole genome shotgun (WGS) entry which is preliminary data.</text>
</comment>
<gene>
    <name evidence="2" type="ORF">V5799_025257</name>
</gene>
<evidence type="ECO:0000259" key="1">
    <source>
        <dbReference type="Pfam" id="PF08241"/>
    </source>
</evidence>
<reference evidence="2 3" key="1">
    <citation type="journal article" date="2023" name="Arcadia Sci">
        <title>De novo assembly of a long-read Amblyomma americanum tick genome.</title>
        <authorList>
            <person name="Chou S."/>
            <person name="Poskanzer K.E."/>
            <person name="Rollins M."/>
            <person name="Thuy-Boun P.S."/>
        </authorList>
    </citation>
    <scope>NUCLEOTIDE SEQUENCE [LARGE SCALE GENOMIC DNA]</scope>
    <source>
        <strain evidence="2">F_SG_1</strain>
        <tissue evidence="2">Salivary glands</tissue>
    </source>
</reference>
<dbReference type="EMBL" id="JARKHS020019658">
    <property type="protein sequence ID" value="KAK8771499.1"/>
    <property type="molecule type" value="Genomic_DNA"/>
</dbReference>
<dbReference type="PANTHER" id="PTHR45036:SF1">
    <property type="entry name" value="METHYLTRANSFERASE LIKE 7A"/>
    <property type="match status" value="1"/>
</dbReference>
<evidence type="ECO:0000313" key="3">
    <source>
        <dbReference type="Proteomes" id="UP001321473"/>
    </source>
</evidence>
<evidence type="ECO:0000313" key="2">
    <source>
        <dbReference type="EMBL" id="KAK8771499.1"/>
    </source>
</evidence>
<proteinExistence type="predicted"/>
<dbReference type="InterPro" id="IPR029063">
    <property type="entry name" value="SAM-dependent_MTases_sf"/>
</dbReference>
<dbReference type="InterPro" id="IPR013216">
    <property type="entry name" value="Methyltransf_11"/>
</dbReference>
<protein>
    <recommendedName>
        <fullName evidence="1">Methyltransferase type 11 domain-containing protein</fullName>
    </recommendedName>
</protein>
<feature type="domain" description="Methyltransferase type 11" evidence="1">
    <location>
        <begin position="24"/>
        <end position="121"/>
    </location>
</feature>
<accession>A0AAQ4E9S2</accession>
<organism evidence="2 3">
    <name type="scientific">Amblyomma americanum</name>
    <name type="common">Lone star tick</name>
    <dbReference type="NCBI Taxonomy" id="6943"/>
    <lineage>
        <taxon>Eukaryota</taxon>
        <taxon>Metazoa</taxon>
        <taxon>Ecdysozoa</taxon>
        <taxon>Arthropoda</taxon>
        <taxon>Chelicerata</taxon>
        <taxon>Arachnida</taxon>
        <taxon>Acari</taxon>
        <taxon>Parasitiformes</taxon>
        <taxon>Ixodida</taxon>
        <taxon>Ixodoidea</taxon>
        <taxon>Ixodidae</taxon>
        <taxon>Amblyomminae</taxon>
        <taxon>Amblyomma</taxon>
    </lineage>
</organism>
<dbReference type="PANTHER" id="PTHR45036">
    <property type="entry name" value="METHYLTRANSFERASE LIKE 7B"/>
    <property type="match status" value="1"/>
</dbReference>
<dbReference type="InterPro" id="IPR052356">
    <property type="entry name" value="Thiol_S-MT"/>
</dbReference>
<dbReference type="SUPFAM" id="SSF53335">
    <property type="entry name" value="S-adenosyl-L-methionine-dependent methyltransferases"/>
    <property type="match status" value="1"/>
</dbReference>
<sequence length="192" mass="21512">MMAALDDVESHDTKLRSQGAVRVLEIGAGLGVNFPFVRRKIEYWNIDPNAQFHSGLLEAIKRNPKVQLERNIVGYGEDMHQIPDGHFDVVLTSHLLCSVSCPEKVLQECKRVLVKGGRLLFMEHVAQPKGTVARFLQDLIAPIWWYSFCGCCPNRTSGEVIKNAGFAKVHMKEAQVDLPCVVSRQMYGYAVA</sequence>
<dbReference type="CDD" id="cd02440">
    <property type="entry name" value="AdoMet_MTases"/>
    <property type="match status" value="1"/>
</dbReference>
<dbReference type="GO" id="GO:0008757">
    <property type="term" value="F:S-adenosylmethionine-dependent methyltransferase activity"/>
    <property type="evidence" value="ECO:0007669"/>
    <property type="project" value="InterPro"/>
</dbReference>